<name>A0A3M6TC69_POCDA</name>
<organism evidence="1 2">
    <name type="scientific">Pocillopora damicornis</name>
    <name type="common">Cauliflower coral</name>
    <name type="synonym">Millepora damicornis</name>
    <dbReference type="NCBI Taxonomy" id="46731"/>
    <lineage>
        <taxon>Eukaryota</taxon>
        <taxon>Metazoa</taxon>
        <taxon>Cnidaria</taxon>
        <taxon>Anthozoa</taxon>
        <taxon>Hexacorallia</taxon>
        <taxon>Scleractinia</taxon>
        <taxon>Astrocoeniina</taxon>
        <taxon>Pocilloporidae</taxon>
        <taxon>Pocillopora</taxon>
    </lineage>
</organism>
<dbReference type="AlphaFoldDB" id="A0A3M6TC69"/>
<comment type="caution">
    <text evidence="1">The sequence shown here is derived from an EMBL/GenBank/DDBJ whole genome shotgun (WGS) entry which is preliminary data.</text>
</comment>
<evidence type="ECO:0000313" key="2">
    <source>
        <dbReference type="Proteomes" id="UP000275408"/>
    </source>
</evidence>
<gene>
    <name evidence="1" type="ORF">pdam_00025085</name>
</gene>
<evidence type="ECO:0000313" key="1">
    <source>
        <dbReference type="EMBL" id="RMX38898.1"/>
    </source>
</evidence>
<proteinExistence type="predicted"/>
<accession>A0A3M6TC69</accession>
<sequence length="95" mass="11114">MAERQKRMEVCHSLYPMAFMIKVIVEAEAVENSCEIARDYGLSESMVQCRRRDQATILSGKLKMSSKHAKMGCFTSQQWSGFHIRETKYYIWNVK</sequence>
<dbReference type="EMBL" id="RCHS01003920">
    <property type="protein sequence ID" value="RMX38898.1"/>
    <property type="molecule type" value="Genomic_DNA"/>
</dbReference>
<keyword evidence="2" id="KW-1185">Reference proteome</keyword>
<protein>
    <submittedName>
        <fullName evidence="1">Uncharacterized protein</fullName>
    </submittedName>
</protein>
<dbReference type="Proteomes" id="UP000275408">
    <property type="component" value="Unassembled WGS sequence"/>
</dbReference>
<reference evidence="1 2" key="1">
    <citation type="journal article" date="2018" name="Sci. Rep.">
        <title>Comparative analysis of the Pocillopora damicornis genome highlights role of immune system in coral evolution.</title>
        <authorList>
            <person name="Cunning R."/>
            <person name="Bay R.A."/>
            <person name="Gillette P."/>
            <person name="Baker A.C."/>
            <person name="Traylor-Knowles N."/>
        </authorList>
    </citation>
    <scope>NUCLEOTIDE SEQUENCE [LARGE SCALE GENOMIC DNA]</scope>
    <source>
        <strain evidence="1">RSMAS</strain>
        <tissue evidence="1">Whole animal</tissue>
    </source>
</reference>